<evidence type="ECO:0000313" key="2">
    <source>
        <dbReference type="EMBL" id="MDT3470374.1"/>
    </source>
</evidence>
<dbReference type="Proteomes" id="UP001251948">
    <property type="component" value="Unassembled WGS sequence"/>
</dbReference>
<comment type="caution">
    <text evidence="2">The sequence shown here is derived from an EMBL/GenBank/DDBJ whole genome shotgun (WGS) entry which is preliminary data.</text>
</comment>
<organism evidence="2 3">
    <name type="scientific">Stenotrophomonas maltophilia</name>
    <name type="common">Pseudomonas maltophilia</name>
    <name type="synonym">Xanthomonas maltophilia</name>
    <dbReference type="NCBI Taxonomy" id="40324"/>
    <lineage>
        <taxon>Bacteria</taxon>
        <taxon>Pseudomonadati</taxon>
        <taxon>Pseudomonadota</taxon>
        <taxon>Gammaproteobacteria</taxon>
        <taxon>Lysobacterales</taxon>
        <taxon>Lysobacteraceae</taxon>
        <taxon>Stenotrophomonas</taxon>
        <taxon>Stenotrophomonas maltophilia group</taxon>
    </lineage>
</organism>
<proteinExistence type="predicted"/>
<name>A0AAJ2JFD2_STEMA</name>
<feature type="domain" description="DUF4123" evidence="1">
    <location>
        <begin position="63"/>
        <end position="159"/>
    </location>
</feature>
<evidence type="ECO:0000313" key="3">
    <source>
        <dbReference type="Proteomes" id="UP001251948"/>
    </source>
</evidence>
<dbReference type="AlphaFoldDB" id="A0AAJ2JFD2"/>
<dbReference type="InterPro" id="IPR025391">
    <property type="entry name" value="DUF4123"/>
</dbReference>
<protein>
    <submittedName>
        <fullName evidence="2">DUF4123 domain-containing protein</fullName>
    </submittedName>
</protein>
<dbReference type="EMBL" id="JAVSKO010000010">
    <property type="protein sequence ID" value="MDT3470374.1"/>
    <property type="molecule type" value="Genomic_DNA"/>
</dbReference>
<sequence>MSVESLCEQLIGIDRSSAGQCHLLMQPAVERSEMGEAFDALLESSGIQPIPIAIRQIPKTLWPFLIPLDLSKGMHSLLSGQAVEMAMAQRSASSLLAARPQRACAWVWTPLLTPQLARQLAERAVAHCPHAQGRKRWLRFYDPMVTDLFLQCSSRSQRAYRFEGVTTWMFLDRWGEWAISNAVAPALRGDPAVSWPELESIGALNQAWVGALRAGTPPDRATFAQVQCSVGEGRRCGVSSGTDLDLFATHALLIGPQFHRHPTVQTLLAQIAHGERYGDLIRRIGDTEWQDIRIAASAHASAIKGDGAHDAR</sequence>
<dbReference type="Pfam" id="PF13503">
    <property type="entry name" value="DUF4123"/>
    <property type="match status" value="1"/>
</dbReference>
<accession>A0AAJ2JFD2</accession>
<gene>
    <name evidence="2" type="ORF">ROV92_20480</name>
</gene>
<dbReference type="RefSeq" id="WP_312564205.1">
    <property type="nucleotide sequence ID" value="NZ_JAVSKO010000010.1"/>
</dbReference>
<reference evidence="2" key="1">
    <citation type="submission" date="2023-07" db="EMBL/GenBank/DDBJ databases">
        <title>Comparative genomics of clinical Stenotrophomonas maltophilia isolates reveals regions of diversity which correlate with colonization and persistence in vivo.</title>
        <authorList>
            <person name="Mcdaniel M.S."/>
            <person name="Swords W.E."/>
            <person name="Sumpter N.A."/>
            <person name="Lindgren N.R."/>
            <person name="Billiot C.E."/>
        </authorList>
    </citation>
    <scope>NUCLEOTIDE SEQUENCE</scope>
    <source>
        <strain evidence="2">Ism4</strain>
    </source>
</reference>
<evidence type="ECO:0000259" key="1">
    <source>
        <dbReference type="Pfam" id="PF13503"/>
    </source>
</evidence>